<protein>
    <submittedName>
        <fullName evidence="1">Uncharacterized protein</fullName>
    </submittedName>
</protein>
<evidence type="ECO:0000313" key="2">
    <source>
        <dbReference type="Proteomes" id="UP000230671"/>
    </source>
</evidence>
<feature type="non-terminal residue" evidence="1">
    <location>
        <position position="1"/>
    </location>
</feature>
<accession>A0A2H0B026</accession>
<gene>
    <name evidence="1" type="ORF">COX11_00905</name>
</gene>
<dbReference type="Proteomes" id="UP000230671">
    <property type="component" value="Unassembled WGS sequence"/>
</dbReference>
<name>A0A2H0B026_9BACT</name>
<evidence type="ECO:0000313" key="1">
    <source>
        <dbReference type="EMBL" id="PIP51012.1"/>
    </source>
</evidence>
<reference evidence="1 2" key="1">
    <citation type="submission" date="2017-09" db="EMBL/GenBank/DDBJ databases">
        <title>Depth-based differentiation of microbial function through sediment-hosted aquifers and enrichment of novel symbionts in the deep terrestrial subsurface.</title>
        <authorList>
            <person name="Probst A.J."/>
            <person name="Ladd B."/>
            <person name="Jarett J.K."/>
            <person name="Geller-Mcgrath D.E."/>
            <person name="Sieber C.M."/>
            <person name="Emerson J.B."/>
            <person name="Anantharaman K."/>
            <person name="Thomas B.C."/>
            <person name="Malmstrom R."/>
            <person name="Stieglmeier M."/>
            <person name="Klingl A."/>
            <person name="Woyke T."/>
            <person name="Ryan C.M."/>
            <person name="Banfield J.F."/>
        </authorList>
    </citation>
    <scope>NUCLEOTIDE SEQUENCE [LARGE SCALE GENOMIC DNA]</scope>
    <source>
        <strain evidence="1">CG23_combo_of_CG06-09_8_20_14_all_41_73</strain>
    </source>
</reference>
<sequence>AEKTNKPLSPYSIIPFLFPRNRAYVSFISALHLHDIIEQIPQVTTLASNTHTKTIVTKLGTFSVHQITPSFFDGFEWYKGESDFLIAQPEKALIDCLYLAGYKKKQFANFPELHFSKTFSFKKAKKWIEKIPNIKIRSFAQQKLKIIEKQIKMGLKMERRKL</sequence>
<proteinExistence type="predicted"/>
<comment type="caution">
    <text evidence="1">The sequence shown here is derived from an EMBL/GenBank/DDBJ whole genome shotgun (WGS) entry which is preliminary data.</text>
</comment>
<dbReference type="AlphaFoldDB" id="A0A2H0B026"/>
<dbReference type="EMBL" id="PCSO01000037">
    <property type="protein sequence ID" value="PIP51012.1"/>
    <property type="molecule type" value="Genomic_DNA"/>
</dbReference>
<organism evidence="1 2">
    <name type="scientific">Candidatus Berkelbacteria bacterium CG23_combo_of_CG06-09_8_20_14_all_41_73</name>
    <dbReference type="NCBI Taxonomy" id="1974519"/>
    <lineage>
        <taxon>Bacteria</taxon>
        <taxon>Candidatus Berkelbacteria</taxon>
    </lineage>
</organism>